<accession>A0A1A9I7P6</accession>
<reference evidence="10 11" key="1">
    <citation type="submission" date="2016-05" db="EMBL/GenBank/DDBJ databases">
        <title>Niabella ginsenosidivorans BS26 whole genome sequencing.</title>
        <authorList>
            <person name="Im W.T."/>
            <person name="Siddiqi M.Z."/>
        </authorList>
    </citation>
    <scope>NUCLEOTIDE SEQUENCE [LARGE SCALE GENOMIC DNA]</scope>
    <source>
        <strain evidence="10 11">BS26</strain>
    </source>
</reference>
<dbReference type="InterPro" id="IPR001303">
    <property type="entry name" value="Aldolase_II/adducin_N"/>
</dbReference>
<comment type="cofactor">
    <cofactor evidence="2">
        <name>Zn(2+)</name>
        <dbReference type="ChEBI" id="CHEBI:29105"/>
    </cofactor>
</comment>
<dbReference type="OrthoDB" id="9786287at2"/>
<keyword evidence="5" id="KW-0479">Metal-binding</keyword>
<dbReference type="Proteomes" id="UP000077667">
    <property type="component" value="Chromosome"/>
</dbReference>
<dbReference type="SMART" id="SM01007">
    <property type="entry name" value="Aldolase_II"/>
    <property type="match status" value="1"/>
</dbReference>
<evidence type="ECO:0000256" key="2">
    <source>
        <dbReference type="ARBA" id="ARBA00001947"/>
    </source>
</evidence>
<keyword evidence="8" id="KW-0119">Carbohydrate metabolism</keyword>
<keyword evidence="11" id="KW-1185">Reference proteome</keyword>
<evidence type="ECO:0000313" key="10">
    <source>
        <dbReference type="EMBL" id="ANH82730.1"/>
    </source>
</evidence>
<organism evidence="10 11">
    <name type="scientific">Niabella ginsenosidivorans</name>
    <dbReference type="NCBI Taxonomy" id="1176587"/>
    <lineage>
        <taxon>Bacteria</taxon>
        <taxon>Pseudomonadati</taxon>
        <taxon>Bacteroidota</taxon>
        <taxon>Chitinophagia</taxon>
        <taxon>Chitinophagales</taxon>
        <taxon>Chitinophagaceae</taxon>
        <taxon>Niabella</taxon>
    </lineage>
</organism>
<sequence length="254" mass="28054">MLEKLQQEVFEANRLLPEYGLVTFTWGNVSAYDSATGLMVIKPSGVPYDTMKTADMVVPDEAGKMVEGTRKPSSCTPAYLYLYRSFRNVRSLLHTHSHWAAVFAQAGIPIPVLGTTHADYFADEVPVTRLMIPGEIHAGYESETDKVIVEQFENKNSDMIPGALVHSHGPFTWGRNTVEAVLNAVVLKTVARMAFHTLALEGNRVKAISPDLLKKHFFRKHGAGPVTARFKAGVPGGELVKTIALFFLKKNNNK</sequence>
<dbReference type="InterPro" id="IPR050197">
    <property type="entry name" value="Aldolase_class_II_sugar_metab"/>
</dbReference>
<protein>
    <recommendedName>
        <fullName evidence="4">L-ribulose-5-phosphate 4-epimerase</fullName>
        <ecNumber evidence="4">5.1.3.4</ecNumber>
    </recommendedName>
</protein>
<dbReference type="PANTHER" id="PTHR22789:SF8">
    <property type="entry name" value="L-RIBULOSE-5-PHOSPHATE 4-EPIMERASE SGBE"/>
    <property type="match status" value="1"/>
</dbReference>
<dbReference type="SUPFAM" id="SSF53639">
    <property type="entry name" value="AraD/HMP-PK domain-like"/>
    <property type="match status" value="1"/>
</dbReference>
<evidence type="ECO:0000256" key="7">
    <source>
        <dbReference type="ARBA" id="ARBA00023235"/>
    </source>
</evidence>
<evidence type="ECO:0000256" key="4">
    <source>
        <dbReference type="ARBA" id="ARBA00013186"/>
    </source>
</evidence>
<dbReference type="GO" id="GO:0016832">
    <property type="term" value="F:aldehyde-lyase activity"/>
    <property type="evidence" value="ECO:0007669"/>
    <property type="project" value="TreeGrafter"/>
</dbReference>
<dbReference type="NCBIfam" id="NF006047">
    <property type="entry name" value="PRK08193.1"/>
    <property type="match status" value="1"/>
</dbReference>
<dbReference type="EC" id="5.1.3.4" evidence="4"/>
<proteinExistence type="inferred from homology"/>
<dbReference type="GO" id="GO:0008742">
    <property type="term" value="F:L-ribulose-phosphate 4-epimerase activity"/>
    <property type="evidence" value="ECO:0007669"/>
    <property type="project" value="UniProtKB-EC"/>
</dbReference>
<evidence type="ECO:0000259" key="9">
    <source>
        <dbReference type="SMART" id="SM01007"/>
    </source>
</evidence>
<dbReference type="GO" id="GO:0005829">
    <property type="term" value="C:cytosol"/>
    <property type="evidence" value="ECO:0007669"/>
    <property type="project" value="TreeGrafter"/>
</dbReference>
<evidence type="ECO:0000256" key="5">
    <source>
        <dbReference type="ARBA" id="ARBA00022723"/>
    </source>
</evidence>
<comment type="catalytic activity">
    <reaction evidence="1">
        <text>L-ribulose 5-phosphate = D-xylulose 5-phosphate</text>
        <dbReference type="Rhea" id="RHEA:22368"/>
        <dbReference type="ChEBI" id="CHEBI:57737"/>
        <dbReference type="ChEBI" id="CHEBI:58226"/>
        <dbReference type="EC" id="5.1.3.4"/>
    </reaction>
</comment>
<dbReference type="Pfam" id="PF00596">
    <property type="entry name" value="Aldolase_II"/>
    <property type="match status" value="1"/>
</dbReference>
<feature type="domain" description="Class II aldolase/adducin N-terminal" evidence="9">
    <location>
        <begin position="7"/>
        <end position="195"/>
    </location>
</feature>
<evidence type="ECO:0000256" key="8">
    <source>
        <dbReference type="ARBA" id="ARBA00023277"/>
    </source>
</evidence>
<dbReference type="GO" id="GO:0046872">
    <property type="term" value="F:metal ion binding"/>
    <property type="evidence" value="ECO:0007669"/>
    <property type="project" value="UniProtKB-KW"/>
</dbReference>
<gene>
    <name evidence="10" type="primary">araD</name>
    <name evidence="10" type="ORF">A8C56_18675</name>
</gene>
<dbReference type="AlphaFoldDB" id="A0A1A9I7P6"/>
<evidence type="ECO:0000256" key="6">
    <source>
        <dbReference type="ARBA" id="ARBA00022833"/>
    </source>
</evidence>
<dbReference type="Gene3D" id="3.40.225.10">
    <property type="entry name" value="Class II aldolase/adducin N-terminal domain"/>
    <property type="match status" value="1"/>
</dbReference>
<dbReference type="RefSeq" id="WP_067759433.1">
    <property type="nucleotide sequence ID" value="NZ_CP015772.1"/>
</dbReference>
<evidence type="ECO:0000256" key="3">
    <source>
        <dbReference type="ARBA" id="ARBA00010037"/>
    </source>
</evidence>
<evidence type="ECO:0000256" key="1">
    <source>
        <dbReference type="ARBA" id="ARBA00001726"/>
    </source>
</evidence>
<dbReference type="STRING" id="1176587.A8C56_18675"/>
<dbReference type="KEGG" id="nia:A8C56_18675"/>
<dbReference type="FunFam" id="3.40.225.10:FF:000001">
    <property type="entry name" value="L-ribulose-5-phosphate 4-epimerase UlaF"/>
    <property type="match status" value="1"/>
</dbReference>
<keyword evidence="7" id="KW-0413">Isomerase</keyword>
<name>A0A1A9I7P6_9BACT</name>
<dbReference type="InterPro" id="IPR036409">
    <property type="entry name" value="Aldolase_II/adducin_N_sf"/>
</dbReference>
<dbReference type="PANTHER" id="PTHR22789">
    <property type="entry name" value="FUCULOSE PHOSPHATE ALDOLASE"/>
    <property type="match status" value="1"/>
</dbReference>
<dbReference type="EMBL" id="CP015772">
    <property type="protein sequence ID" value="ANH82730.1"/>
    <property type="molecule type" value="Genomic_DNA"/>
</dbReference>
<dbReference type="GO" id="GO:0019323">
    <property type="term" value="P:pentose catabolic process"/>
    <property type="evidence" value="ECO:0007669"/>
    <property type="project" value="TreeGrafter"/>
</dbReference>
<evidence type="ECO:0000313" key="11">
    <source>
        <dbReference type="Proteomes" id="UP000077667"/>
    </source>
</evidence>
<keyword evidence="6" id="KW-0862">Zinc</keyword>
<comment type="similarity">
    <text evidence="3">Belongs to the aldolase class II family. AraD/FucA subfamily.</text>
</comment>